<feature type="domain" description="S1-like" evidence="9">
    <location>
        <begin position="71"/>
        <end position="146"/>
    </location>
</feature>
<dbReference type="KEGG" id="pavi:110773335"/>
<comment type="function">
    <text evidence="1">One of the essential components for the initiation of protein synthesis. Stabilizes the binding of IF-2 and IF-3 on the 30S subunit to which N-formylmethionyl-tRNA(fMet) subsequently binds. Helps modulate mRNA selection, yielding the 30S pre-initiation complex (PIC). Upon addition of the 50S ribosomal subunit IF-1, IF-2 and IF-3 are released leaving the mature 70S translation initiation complex.</text>
</comment>
<protein>
    <recommendedName>
        <fullName evidence="6">Translation initiation factor IF-1, chloroplastic</fullName>
    </recommendedName>
</protein>
<name>A0A6P5U2I7_PRUAV</name>
<evidence type="ECO:0000256" key="2">
    <source>
        <dbReference type="ARBA" id="ARBA00010939"/>
    </source>
</evidence>
<comment type="subunit">
    <text evidence="3">Component of the 30S ribosomal translation pre-initiation complex which assembles on the 30S ribosome in the order IF-2 and IF-3, IF-1 and N-formylmethionyl-tRNA(fMet); mRNA recruitment can occur at any time during PIC assembly.</text>
</comment>
<evidence type="ECO:0000256" key="5">
    <source>
        <dbReference type="ARBA" id="ARBA00022917"/>
    </source>
</evidence>
<dbReference type="PANTHER" id="PTHR33370:SF1">
    <property type="entry name" value="TRANSLATION INITIATION FACTOR IF-1, CHLOROPLASTIC"/>
    <property type="match status" value="1"/>
</dbReference>
<evidence type="ECO:0000256" key="3">
    <source>
        <dbReference type="ARBA" id="ARBA00011599"/>
    </source>
</evidence>
<dbReference type="FunFam" id="2.40.50.140:FF:000002">
    <property type="entry name" value="Translation initiation factor IF-1"/>
    <property type="match status" value="1"/>
</dbReference>
<dbReference type="AlphaFoldDB" id="A0A6P5U2I7"/>
<accession>A0A6P5U2I7</accession>
<feature type="region of interest" description="Disordered" evidence="8">
    <location>
        <begin position="21"/>
        <end position="54"/>
    </location>
</feature>
<keyword evidence="10" id="KW-1185">Reference proteome</keyword>
<evidence type="ECO:0000256" key="8">
    <source>
        <dbReference type="SAM" id="MobiDB-lite"/>
    </source>
</evidence>
<dbReference type="RefSeq" id="XP_021833536.1">
    <property type="nucleotide sequence ID" value="XM_021977844.1"/>
</dbReference>
<evidence type="ECO:0000256" key="1">
    <source>
        <dbReference type="ARBA" id="ARBA00003935"/>
    </source>
</evidence>
<keyword evidence="4 7" id="KW-0396">Initiation factor</keyword>
<dbReference type="Proteomes" id="UP000515124">
    <property type="component" value="Unplaced"/>
</dbReference>
<evidence type="ECO:0000256" key="6">
    <source>
        <dbReference type="ARBA" id="ARBA00068272"/>
    </source>
</evidence>
<evidence type="ECO:0000313" key="10">
    <source>
        <dbReference type="Proteomes" id="UP000515124"/>
    </source>
</evidence>
<organism evidence="10 11">
    <name type="scientific">Prunus avium</name>
    <name type="common">Cherry</name>
    <name type="synonym">Cerasus avium</name>
    <dbReference type="NCBI Taxonomy" id="42229"/>
    <lineage>
        <taxon>Eukaryota</taxon>
        <taxon>Viridiplantae</taxon>
        <taxon>Streptophyta</taxon>
        <taxon>Embryophyta</taxon>
        <taxon>Tracheophyta</taxon>
        <taxon>Spermatophyta</taxon>
        <taxon>Magnoliopsida</taxon>
        <taxon>eudicotyledons</taxon>
        <taxon>Gunneridae</taxon>
        <taxon>Pentapetalae</taxon>
        <taxon>rosids</taxon>
        <taxon>fabids</taxon>
        <taxon>Rosales</taxon>
        <taxon>Rosaceae</taxon>
        <taxon>Amygdaloideae</taxon>
        <taxon>Amygdaleae</taxon>
        <taxon>Prunus</taxon>
    </lineage>
</organism>
<dbReference type="PROSITE" id="PS50832">
    <property type="entry name" value="S1_IF1_TYPE"/>
    <property type="match status" value="1"/>
</dbReference>
<dbReference type="InterPro" id="IPR006196">
    <property type="entry name" value="RNA-binding_domain_S1_IF1"/>
</dbReference>
<evidence type="ECO:0000313" key="11">
    <source>
        <dbReference type="RefSeq" id="XP_021833536.1"/>
    </source>
</evidence>
<dbReference type="GO" id="GO:0005829">
    <property type="term" value="C:cytosol"/>
    <property type="evidence" value="ECO:0007669"/>
    <property type="project" value="TreeGrafter"/>
</dbReference>
<dbReference type="GeneID" id="110773335"/>
<evidence type="ECO:0000256" key="7">
    <source>
        <dbReference type="PROSITE-ProRule" id="PRU00181"/>
    </source>
</evidence>
<proteinExistence type="inferred from homology"/>
<dbReference type="PANTHER" id="PTHR33370">
    <property type="entry name" value="TRANSLATION INITIATION FACTOR IF-1, CHLOROPLASTIC"/>
    <property type="match status" value="1"/>
</dbReference>
<evidence type="ECO:0000256" key="4">
    <source>
        <dbReference type="ARBA" id="ARBA00022540"/>
    </source>
</evidence>
<comment type="similarity">
    <text evidence="2">Belongs to the IF-1 family.</text>
</comment>
<feature type="compositionally biased region" description="Low complexity" evidence="8">
    <location>
        <begin position="40"/>
        <end position="50"/>
    </location>
</feature>
<dbReference type="Gramene" id="Pav_sc0002828.1_g530.1.mk:mrna">
    <property type="protein sequence ID" value="Pav_sc0002828.1_g530.1.mk:CDS:1"/>
    <property type="gene ID" value="Pav_sc0002828.1_g530.1.mk"/>
</dbReference>
<dbReference type="NCBIfam" id="TIGR00008">
    <property type="entry name" value="infA"/>
    <property type="match status" value="1"/>
</dbReference>
<dbReference type="SUPFAM" id="SSF50249">
    <property type="entry name" value="Nucleic acid-binding proteins"/>
    <property type="match status" value="1"/>
</dbReference>
<evidence type="ECO:0000259" key="9">
    <source>
        <dbReference type="PROSITE" id="PS50832"/>
    </source>
</evidence>
<keyword evidence="5 7" id="KW-0648">Protein biosynthesis</keyword>
<dbReference type="InterPro" id="IPR004368">
    <property type="entry name" value="TIF_IF1"/>
</dbReference>
<dbReference type="InterPro" id="IPR012340">
    <property type="entry name" value="NA-bd_OB-fold"/>
</dbReference>
<dbReference type="GO" id="GO:0043022">
    <property type="term" value="F:ribosome binding"/>
    <property type="evidence" value="ECO:0007669"/>
    <property type="project" value="TreeGrafter"/>
</dbReference>
<dbReference type="HAMAP" id="MF_00075">
    <property type="entry name" value="IF_1"/>
    <property type="match status" value="1"/>
</dbReference>
<dbReference type="GO" id="GO:0003743">
    <property type="term" value="F:translation initiation factor activity"/>
    <property type="evidence" value="ECO:0007669"/>
    <property type="project" value="UniProtKB-UniRule"/>
</dbReference>
<dbReference type="CDD" id="cd04451">
    <property type="entry name" value="S1_IF1"/>
    <property type="match status" value="1"/>
</dbReference>
<sequence length="155" mass="17510">MLTSLHYPILQYSPLHSKTLTPSSPLSFQSNPKPQPHLHSNSNSNSNSSSHCLAGTKLLSPKRCPNVVAMSKSPNVEEQKFSQEGLITESLPNGMFRIRLDNADTIIGYISGKIRKNFVRILPGDRVKVEVSRYDTTRGRIVYRFKKEDRLKREG</sequence>
<reference evidence="11" key="1">
    <citation type="submission" date="2025-08" db="UniProtKB">
        <authorList>
            <consortium name="RefSeq"/>
        </authorList>
    </citation>
    <scope>IDENTIFICATION</scope>
</reference>
<dbReference type="Gene3D" id="2.40.50.140">
    <property type="entry name" value="Nucleic acid-binding proteins"/>
    <property type="match status" value="1"/>
</dbReference>
<dbReference type="Pfam" id="PF01176">
    <property type="entry name" value="eIF-1a"/>
    <property type="match status" value="1"/>
</dbReference>
<feature type="compositionally biased region" description="Polar residues" evidence="8">
    <location>
        <begin position="21"/>
        <end position="32"/>
    </location>
</feature>
<gene>
    <name evidence="11" type="primary">LOC110773335</name>
</gene>
<dbReference type="GO" id="GO:0003723">
    <property type="term" value="F:RNA binding"/>
    <property type="evidence" value="ECO:0007669"/>
    <property type="project" value="InterPro"/>
</dbReference>